<evidence type="ECO:0000313" key="4">
    <source>
        <dbReference type="Proteomes" id="UP000316426"/>
    </source>
</evidence>
<feature type="transmembrane region" description="Helical" evidence="1">
    <location>
        <begin position="67"/>
        <end position="87"/>
    </location>
</feature>
<feature type="transmembrane region" description="Helical" evidence="1">
    <location>
        <begin position="199"/>
        <end position="218"/>
    </location>
</feature>
<organism evidence="3 4">
    <name type="scientific">Botrimarina mediterranea</name>
    <dbReference type="NCBI Taxonomy" id="2528022"/>
    <lineage>
        <taxon>Bacteria</taxon>
        <taxon>Pseudomonadati</taxon>
        <taxon>Planctomycetota</taxon>
        <taxon>Planctomycetia</taxon>
        <taxon>Pirellulales</taxon>
        <taxon>Lacipirellulaceae</taxon>
        <taxon>Botrimarina</taxon>
    </lineage>
</organism>
<accession>A0A518K3B8</accession>
<feature type="transmembrane region" description="Helical" evidence="1">
    <location>
        <begin position="94"/>
        <end position="111"/>
    </location>
</feature>
<gene>
    <name evidence="3" type="ORF">Spa11_04180</name>
</gene>
<dbReference type="InterPro" id="IPR014346">
    <property type="entry name" value="Prenyl_protease-related"/>
</dbReference>
<dbReference type="RefSeq" id="WP_145106217.1">
    <property type="nucleotide sequence ID" value="NZ_CP036349.1"/>
</dbReference>
<sequence length="270" mass="30420">MHADTSEDDLDSPPPPSGRWLDAENPWTYILPMAVYMLITSYEPSAPLPGQAPEPGLFGLTYDHYPAIYAFKLVATAITLWMCRAAWMQWRFKVSPLAIAVGVVGVVLWVACCEVRLESRLVEAVGGPESPAMSVLGLLGLGAERPAFNPLERLESPVERYTFLGVRFLGLALLVPIFEELMLRGWLMRTVISPNLWRVPFGRVTLLSVVVGTAFPMLYHPEKLASLVWFSLVTWLMVRTKNYWDCVAAHAVTNLLLGLYVLWFSQWHLW</sequence>
<evidence type="ECO:0000259" key="2">
    <source>
        <dbReference type="Pfam" id="PF02517"/>
    </source>
</evidence>
<reference evidence="3 4" key="1">
    <citation type="submission" date="2019-02" db="EMBL/GenBank/DDBJ databases">
        <title>Deep-cultivation of Planctomycetes and their phenomic and genomic characterization uncovers novel biology.</title>
        <authorList>
            <person name="Wiegand S."/>
            <person name="Jogler M."/>
            <person name="Boedeker C."/>
            <person name="Pinto D."/>
            <person name="Vollmers J."/>
            <person name="Rivas-Marin E."/>
            <person name="Kohn T."/>
            <person name="Peeters S.H."/>
            <person name="Heuer A."/>
            <person name="Rast P."/>
            <person name="Oberbeckmann S."/>
            <person name="Bunk B."/>
            <person name="Jeske O."/>
            <person name="Meyerdierks A."/>
            <person name="Storesund J.E."/>
            <person name="Kallscheuer N."/>
            <person name="Luecker S."/>
            <person name="Lage O.M."/>
            <person name="Pohl T."/>
            <person name="Merkel B.J."/>
            <person name="Hornburger P."/>
            <person name="Mueller R.-W."/>
            <person name="Bruemmer F."/>
            <person name="Labrenz M."/>
            <person name="Spormann A.M."/>
            <person name="Op den Camp H."/>
            <person name="Overmann J."/>
            <person name="Amann R."/>
            <person name="Jetten M.S.M."/>
            <person name="Mascher T."/>
            <person name="Medema M.H."/>
            <person name="Devos D.P."/>
            <person name="Kaster A.-K."/>
            <person name="Ovreas L."/>
            <person name="Rohde M."/>
            <person name="Galperin M.Y."/>
            <person name="Jogler C."/>
        </authorList>
    </citation>
    <scope>NUCLEOTIDE SEQUENCE [LARGE SCALE GENOMIC DNA]</scope>
    <source>
        <strain evidence="3 4">Spa11</strain>
    </source>
</reference>
<feature type="domain" description="CAAX prenyl protease 2/Lysostaphin resistance protein A-like" evidence="2">
    <location>
        <begin position="166"/>
        <end position="256"/>
    </location>
</feature>
<feature type="transmembrane region" description="Helical" evidence="1">
    <location>
        <begin position="247"/>
        <end position="265"/>
    </location>
</feature>
<dbReference type="Pfam" id="PF02517">
    <property type="entry name" value="Rce1-like"/>
    <property type="match status" value="1"/>
</dbReference>
<dbReference type="GO" id="GO:0080120">
    <property type="term" value="P:CAAX-box protein maturation"/>
    <property type="evidence" value="ECO:0007669"/>
    <property type="project" value="UniProtKB-ARBA"/>
</dbReference>
<dbReference type="Proteomes" id="UP000316426">
    <property type="component" value="Chromosome"/>
</dbReference>
<proteinExistence type="predicted"/>
<dbReference type="KEGG" id="bmei:Spa11_04180"/>
<evidence type="ECO:0000256" key="1">
    <source>
        <dbReference type="SAM" id="Phobius"/>
    </source>
</evidence>
<keyword evidence="1" id="KW-0472">Membrane</keyword>
<keyword evidence="1" id="KW-1133">Transmembrane helix</keyword>
<dbReference type="AlphaFoldDB" id="A0A518K3B8"/>
<keyword evidence="1" id="KW-0812">Transmembrane</keyword>
<evidence type="ECO:0000313" key="3">
    <source>
        <dbReference type="EMBL" id="QDV72245.1"/>
    </source>
</evidence>
<dbReference type="NCBIfam" id="TIGR03008">
    <property type="entry name" value="pepcterm_CAAX"/>
    <property type="match status" value="1"/>
</dbReference>
<dbReference type="GO" id="GO:0006508">
    <property type="term" value="P:proteolysis"/>
    <property type="evidence" value="ECO:0007669"/>
    <property type="project" value="UniProtKB-KW"/>
</dbReference>
<keyword evidence="3" id="KW-0645">Protease</keyword>
<dbReference type="EMBL" id="CP036349">
    <property type="protein sequence ID" value="QDV72245.1"/>
    <property type="molecule type" value="Genomic_DNA"/>
</dbReference>
<keyword evidence="4" id="KW-1185">Reference proteome</keyword>
<dbReference type="GO" id="GO:0004175">
    <property type="term" value="F:endopeptidase activity"/>
    <property type="evidence" value="ECO:0007669"/>
    <property type="project" value="UniProtKB-ARBA"/>
</dbReference>
<protein>
    <submittedName>
        <fullName evidence="3">CAAX amino terminal protease self-immunity</fullName>
    </submittedName>
</protein>
<feature type="transmembrane region" description="Helical" evidence="1">
    <location>
        <begin position="161"/>
        <end position="178"/>
    </location>
</feature>
<dbReference type="InterPro" id="IPR003675">
    <property type="entry name" value="Rce1/LyrA-like_dom"/>
</dbReference>
<keyword evidence="3" id="KW-0378">Hydrolase</keyword>
<name>A0A518K3B8_9BACT</name>